<feature type="region of interest" description="Disordered" evidence="1">
    <location>
        <begin position="506"/>
        <end position="533"/>
    </location>
</feature>
<organism evidence="2 3">
    <name type="scientific">Morchella conica CCBAS932</name>
    <dbReference type="NCBI Taxonomy" id="1392247"/>
    <lineage>
        <taxon>Eukaryota</taxon>
        <taxon>Fungi</taxon>
        <taxon>Dikarya</taxon>
        <taxon>Ascomycota</taxon>
        <taxon>Pezizomycotina</taxon>
        <taxon>Pezizomycetes</taxon>
        <taxon>Pezizales</taxon>
        <taxon>Morchellaceae</taxon>
        <taxon>Morchella</taxon>
    </lineage>
</organism>
<feature type="region of interest" description="Disordered" evidence="1">
    <location>
        <begin position="624"/>
        <end position="644"/>
    </location>
</feature>
<sequence length="724" mass="82262">MTTELDHMAVVTTEICVSLERYPEEAADRIGLCDEYLTRIGTETNTHIECDKKGNALFIHGGPKDVKKAYAELHELLKRLSISKTDAPIVDELAEEEVKLLGKEFLDGVVFRKFNDGSILQENTSNTYVLDPIHTDKFENGNDRICASGMWDMKKFVEWKFVPEVTREASKVLMAQLRRLPLETEDYFKLEMSIGKVIFYENSNNYPLDGAKFAVNDFCHLRETVSSFRKCLDACLIEHLGDILPKLRYNREGNTFKTVKIRHIVGHKDGNSYANVWSLDILEGGKYAGKKSRPLELNKVRVFKRSPFSATIHNPAKAFDFKLSIIANARECTASTQEIEERISRTYRYSTKRGLLVNSEVERNHGYKPLVLAESRTFKETTWIRGNIKVSILEVEDGPESVFEVKVQNNQLKEYLRESPREVPLDYVIATVKELFEAIEEIRDELNIFSSSKYPEDFLLKPGQKSEDRPRYSARGAGNIFSDVDAENELRNSSLVHRTKYTTTEQIPDIIPPKRLNHSSQRTSPRSSSFCDSPSLGTVKPYATWEEGLIKDGFDLKTPILMPTKIHSRIHPSTHDKSSPTVPEFLGEYDHTTSPSPVPVKSVRRNEISKAQTRDLSPYDIGRAMETSEKPPSYRGNSYPTRPANLSERLPDDVLFDMPDAGISGDSPQDVKYSSTHDMMDLSSTKKIDFFGSIDPSADDGEQSVSCSPISRYHYHDEDLLLFS</sequence>
<dbReference type="AlphaFoldDB" id="A0A3N4KVD4"/>
<dbReference type="InParanoid" id="A0A3N4KVD4"/>
<dbReference type="Proteomes" id="UP000277580">
    <property type="component" value="Unassembled WGS sequence"/>
</dbReference>
<reference evidence="2 3" key="1">
    <citation type="journal article" date="2018" name="Nat. Ecol. Evol.">
        <title>Pezizomycetes genomes reveal the molecular basis of ectomycorrhizal truffle lifestyle.</title>
        <authorList>
            <person name="Murat C."/>
            <person name="Payen T."/>
            <person name="Noel B."/>
            <person name="Kuo A."/>
            <person name="Morin E."/>
            <person name="Chen J."/>
            <person name="Kohler A."/>
            <person name="Krizsan K."/>
            <person name="Balestrini R."/>
            <person name="Da Silva C."/>
            <person name="Montanini B."/>
            <person name="Hainaut M."/>
            <person name="Levati E."/>
            <person name="Barry K.W."/>
            <person name="Belfiori B."/>
            <person name="Cichocki N."/>
            <person name="Clum A."/>
            <person name="Dockter R.B."/>
            <person name="Fauchery L."/>
            <person name="Guy J."/>
            <person name="Iotti M."/>
            <person name="Le Tacon F."/>
            <person name="Lindquist E.A."/>
            <person name="Lipzen A."/>
            <person name="Malagnac F."/>
            <person name="Mello A."/>
            <person name="Molinier V."/>
            <person name="Miyauchi S."/>
            <person name="Poulain J."/>
            <person name="Riccioni C."/>
            <person name="Rubini A."/>
            <person name="Sitrit Y."/>
            <person name="Splivallo R."/>
            <person name="Traeger S."/>
            <person name="Wang M."/>
            <person name="Zifcakova L."/>
            <person name="Wipf D."/>
            <person name="Zambonelli A."/>
            <person name="Paolocci F."/>
            <person name="Nowrousian M."/>
            <person name="Ottonello S."/>
            <person name="Baldrian P."/>
            <person name="Spatafora J.W."/>
            <person name="Henrissat B."/>
            <person name="Nagy L.G."/>
            <person name="Aury J.M."/>
            <person name="Wincker P."/>
            <person name="Grigoriev I.V."/>
            <person name="Bonfante P."/>
            <person name="Martin F.M."/>
        </authorList>
    </citation>
    <scope>NUCLEOTIDE SEQUENCE [LARGE SCALE GENOMIC DNA]</scope>
    <source>
        <strain evidence="2 3">CCBAS932</strain>
    </source>
</reference>
<dbReference type="OrthoDB" id="5323360at2759"/>
<gene>
    <name evidence="2" type="ORF">P167DRAFT_605151</name>
</gene>
<dbReference type="EMBL" id="ML119124">
    <property type="protein sequence ID" value="RPB13212.1"/>
    <property type="molecule type" value="Genomic_DNA"/>
</dbReference>
<evidence type="ECO:0000313" key="3">
    <source>
        <dbReference type="Proteomes" id="UP000277580"/>
    </source>
</evidence>
<evidence type="ECO:0000256" key="1">
    <source>
        <dbReference type="SAM" id="MobiDB-lite"/>
    </source>
</evidence>
<keyword evidence="3" id="KW-1185">Reference proteome</keyword>
<accession>A0A3N4KVD4</accession>
<evidence type="ECO:0000313" key="2">
    <source>
        <dbReference type="EMBL" id="RPB13212.1"/>
    </source>
</evidence>
<protein>
    <submittedName>
        <fullName evidence="2">Uncharacterized protein</fullName>
    </submittedName>
</protein>
<name>A0A3N4KVD4_9PEZI</name>
<feature type="compositionally biased region" description="Low complexity" evidence="1">
    <location>
        <begin position="519"/>
        <end position="533"/>
    </location>
</feature>
<proteinExistence type="predicted"/>
<feature type="region of interest" description="Disordered" evidence="1">
    <location>
        <begin position="570"/>
        <end position="600"/>
    </location>
</feature>